<comment type="subunit">
    <text evidence="2">Heterotetramer.</text>
</comment>
<dbReference type="InterPro" id="IPR011004">
    <property type="entry name" value="Trimer_LpxA-like_sf"/>
</dbReference>
<evidence type="ECO:0000256" key="3">
    <source>
        <dbReference type="ARBA" id="ARBA00022741"/>
    </source>
</evidence>
<comment type="similarity">
    <text evidence="1">Belongs to the bacterial/plant glucose-1-phosphate adenylyltransferase family.</text>
</comment>
<dbReference type="GO" id="GO:0005978">
    <property type="term" value="P:glycogen biosynthetic process"/>
    <property type="evidence" value="ECO:0007669"/>
    <property type="project" value="InterPro"/>
</dbReference>
<dbReference type="PANTHER" id="PTHR43523:SF17">
    <property type="entry name" value="INACTIVE GLUCOSE-1-PHOSPHATE ADENYLYLTRANSFERASE SMALL SUBUNIT 2, CHLOROPLASTIC"/>
    <property type="match status" value="1"/>
</dbReference>
<evidence type="ECO:0000256" key="1">
    <source>
        <dbReference type="ARBA" id="ARBA00010443"/>
    </source>
</evidence>
<organism evidence="6 7">
    <name type="scientific">Cannabis sativa</name>
    <name type="common">Hemp</name>
    <name type="synonym">Marijuana</name>
    <dbReference type="NCBI Taxonomy" id="3483"/>
    <lineage>
        <taxon>Eukaryota</taxon>
        <taxon>Viridiplantae</taxon>
        <taxon>Streptophyta</taxon>
        <taxon>Embryophyta</taxon>
        <taxon>Tracheophyta</taxon>
        <taxon>Spermatophyta</taxon>
        <taxon>Magnoliopsida</taxon>
        <taxon>eudicotyledons</taxon>
        <taxon>Gunneridae</taxon>
        <taxon>Pentapetalae</taxon>
        <taxon>rosids</taxon>
        <taxon>fabids</taxon>
        <taxon>Rosales</taxon>
        <taxon>Cannabaceae</taxon>
        <taxon>Cannabis</taxon>
    </lineage>
</organism>
<dbReference type="Gene3D" id="3.90.550.10">
    <property type="entry name" value="Spore Coat Polysaccharide Biosynthesis Protein SpsA, Chain A"/>
    <property type="match status" value="1"/>
</dbReference>
<evidence type="ECO:0000313" key="6">
    <source>
        <dbReference type="EMBL" id="KAF4387600.1"/>
    </source>
</evidence>
<keyword evidence="4" id="KW-0067">ATP-binding</keyword>
<evidence type="ECO:0000256" key="4">
    <source>
        <dbReference type="ARBA" id="ARBA00022840"/>
    </source>
</evidence>
<dbReference type="SUPFAM" id="SSF53448">
    <property type="entry name" value="Nucleotide-diphospho-sugar transferases"/>
    <property type="match status" value="1"/>
</dbReference>
<dbReference type="SMART" id="SM00952">
    <property type="entry name" value="RAP"/>
    <property type="match status" value="1"/>
</dbReference>
<protein>
    <recommendedName>
        <fullName evidence="5">RAP domain-containing protein</fullName>
    </recommendedName>
</protein>
<dbReference type="InterPro" id="IPR029044">
    <property type="entry name" value="Nucleotide-diphossugar_trans"/>
</dbReference>
<dbReference type="EMBL" id="JAATIQ010000077">
    <property type="protein sequence ID" value="KAF4387600.1"/>
    <property type="molecule type" value="Genomic_DNA"/>
</dbReference>
<dbReference type="PANTHER" id="PTHR43523">
    <property type="entry name" value="GLUCOSE-1-PHOSPHATE ADENYLYLTRANSFERASE-RELATED"/>
    <property type="match status" value="1"/>
</dbReference>
<keyword evidence="7" id="KW-1185">Reference proteome</keyword>
<dbReference type="Pfam" id="PF08373">
    <property type="entry name" value="RAP"/>
    <property type="match status" value="1"/>
</dbReference>
<sequence>MVLPQLCVLNPRSSSPSLTFKRNGSRRRSPLKLPSSVLVSNSSYPIWPLLSASSDQSQSQTQSVAAIIFGDGSESQSQSRLYPLTMRRSEGALPMAANYRLIDAVVSNCINSNIKKIFALTQFNSTSLNSHLSKAYSGVVGCEGIVQVIAAHQSSHHHHHNGSWFEGSADAVRKCLWILEEYYHPLTEFLVLPGHHLYRMDYQHLLHFHRNSKADITIAASTNSISTPHHHHPPPFGILQLDFQHQVQSIRFNSSPIILPFASSSSPSSVSLPPNCGELRSMGIYVMKKEAMKKLLEEQFPEAKDLAREVIAGAVAANGIKVQGYPFDGRWEEMRSIGEFYKANIESIEEEKMGYNGLGSFCDRGVPVYTMPHCLPPTLISEAVITNSLVGDGCIIGVSKATTLRCSSIKGSVIGMMTRIGDGVVIEDSVIIGSDVYPDQQEEEEEEEEATIPIGIGNQCQIRKAIVDKNARIGNNVMIINKDKVEEGEGEEGKGYVIREGIVIMEAIMSINTSSFFFLHHHQTCFKMAPHPLPRKVSVPPITLTIRRRRGVSEGFGPVSVSASDNDNGKDLEDDLDWELEFLGELDPLAFQAPKKRKKLQRKRSVDIKTGDAEMDWCLRARKVALKSIQARGLSSTMEDLVTVNKKKKSKKKKKKPIKILKKTKLQDLEGDSSDDDESIGFGDDELLRRTVSSLAGGVFEERKGKTMQVLAQRLSQFSNPSNRKEEINLNRAIIEAPTADQVLELTWEVMSAVEKGLSPSPLTPLNIATALHRIAKNMEKVSLMETRRLAFARQRDMSMLVGLAMTVLPECSSQGVSNISWALSKIGGDLLYLSEMDRVAEVALTKVGDFNSQNVANVAGAFASMRHSAPALFSQLSKRASQIIHTFQEQELAQLLWAFAALFEPADHLLGSLDSISIGDLSFSRDQLGSIAWSYAVLGQMERSFFSSVWTSLARFEEQRISEQYREDMMFASQVQLVNQCLKMECPHLELSLGTKLEEKIIGAGKTKRFNQKVTSSFQKEVARLLTSTGLEWSKEYDVDGYTLDAVLADKKIALEIDGPTHFSRNTLVPLGHTMLKRRYITAAGWKVVSLSHQEWEELEGEFEMLDYLRKILQHYLQPKEPEEVLKVRPSLQQMCGGEPVVTSYGNQTVGIGELGEHPNFTRVLELKTFKFNI</sequence>
<dbReference type="PROSITE" id="PS00809">
    <property type="entry name" value="ADP_GLC_PYROPHOSPH_2"/>
    <property type="match status" value="1"/>
</dbReference>
<comment type="caution">
    <text evidence="6">The sequence shown here is derived from an EMBL/GenBank/DDBJ whole genome shotgun (WGS) entry which is preliminary data.</text>
</comment>
<evidence type="ECO:0000256" key="2">
    <source>
        <dbReference type="ARBA" id="ARBA00011680"/>
    </source>
</evidence>
<keyword evidence="3" id="KW-0547">Nucleotide-binding</keyword>
<gene>
    <name evidence="6" type="ORF">G4B88_003927</name>
</gene>
<dbReference type="PROSITE" id="PS51286">
    <property type="entry name" value="RAP"/>
    <property type="match status" value="1"/>
</dbReference>
<dbReference type="InterPro" id="IPR005835">
    <property type="entry name" value="NTP_transferase_dom"/>
</dbReference>
<dbReference type="Gene3D" id="3.40.960.10">
    <property type="entry name" value="VSR Endonuclease"/>
    <property type="match status" value="1"/>
</dbReference>
<dbReference type="Gene3D" id="2.160.10.10">
    <property type="entry name" value="Hexapeptide repeat proteins"/>
    <property type="match status" value="1"/>
</dbReference>
<feature type="domain" description="RAP" evidence="5">
    <location>
        <begin position="1054"/>
        <end position="1112"/>
    </location>
</feature>
<accession>A0A7J6GZ08</accession>
<dbReference type="CDD" id="cd04651">
    <property type="entry name" value="LbH_G1P_AT_C"/>
    <property type="match status" value="1"/>
</dbReference>
<dbReference type="InterPro" id="IPR005836">
    <property type="entry name" value="ADP_Glu_pyroP_CS"/>
</dbReference>
<proteinExistence type="inferred from homology"/>
<dbReference type="GO" id="GO:0005524">
    <property type="term" value="F:ATP binding"/>
    <property type="evidence" value="ECO:0007669"/>
    <property type="project" value="UniProtKB-KW"/>
</dbReference>
<dbReference type="SUPFAM" id="SSF51161">
    <property type="entry name" value="Trimeric LpxA-like enzymes"/>
    <property type="match status" value="1"/>
</dbReference>
<dbReference type="InterPro" id="IPR013584">
    <property type="entry name" value="RAP"/>
</dbReference>
<name>A0A7J6GZ08_CANSA</name>
<reference evidence="6 7" key="1">
    <citation type="journal article" date="2020" name="bioRxiv">
        <title>Sequence and annotation of 42 cannabis genomes reveals extensive copy number variation in cannabinoid synthesis and pathogen resistance genes.</title>
        <authorList>
            <person name="Mckernan K.J."/>
            <person name="Helbert Y."/>
            <person name="Kane L.T."/>
            <person name="Ebling H."/>
            <person name="Zhang L."/>
            <person name="Liu B."/>
            <person name="Eaton Z."/>
            <person name="Mclaughlin S."/>
            <person name="Kingan S."/>
            <person name="Baybayan P."/>
            <person name="Concepcion G."/>
            <person name="Jordan M."/>
            <person name="Riva A."/>
            <person name="Barbazuk W."/>
            <person name="Harkins T."/>
        </authorList>
    </citation>
    <scope>NUCLEOTIDE SEQUENCE [LARGE SCALE GENOMIC DNA]</scope>
    <source>
        <strain evidence="7">cv. Jamaican Lion 4</strain>
        <tissue evidence="6">Leaf</tissue>
    </source>
</reference>
<dbReference type="InterPro" id="IPR011831">
    <property type="entry name" value="ADP-Glc_PPase"/>
</dbReference>
<dbReference type="AlphaFoldDB" id="A0A7J6GZ08"/>
<dbReference type="GO" id="GO:0008878">
    <property type="term" value="F:glucose-1-phosphate adenylyltransferase activity"/>
    <property type="evidence" value="ECO:0007669"/>
    <property type="project" value="InterPro"/>
</dbReference>
<evidence type="ECO:0000313" key="7">
    <source>
        <dbReference type="Proteomes" id="UP000583929"/>
    </source>
</evidence>
<dbReference type="Pfam" id="PF25247">
    <property type="entry name" value="LbH_GLGC"/>
    <property type="match status" value="1"/>
</dbReference>
<dbReference type="Pfam" id="PF00483">
    <property type="entry name" value="NTP_transferase"/>
    <property type="match status" value="1"/>
</dbReference>
<dbReference type="Proteomes" id="UP000583929">
    <property type="component" value="Unassembled WGS sequence"/>
</dbReference>
<evidence type="ECO:0000259" key="5">
    <source>
        <dbReference type="PROSITE" id="PS51286"/>
    </source>
</evidence>